<dbReference type="Proteomes" id="UP000275394">
    <property type="component" value="Unassembled WGS sequence"/>
</dbReference>
<evidence type="ECO:0000313" key="3">
    <source>
        <dbReference type="Proteomes" id="UP000275394"/>
    </source>
</evidence>
<keyword evidence="1" id="KW-0472">Membrane</keyword>
<keyword evidence="3" id="KW-1185">Reference proteome</keyword>
<evidence type="ECO:0000256" key="1">
    <source>
        <dbReference type="SAM" id="Phobius"/>
    </source>
</evidence>
<dbReference type="RefSeq" id="WP_162844227.1">
    <property type="nucleotide sequence ID" value="NZ_RKHR01000007.1"/>
</dbReference>
<organism evidence="2 3">
    <name type="scientific">Sinobacterium caligoides</name>
    <dbReference type="NCBI Taxonomy" id="933926"/>
    <lineage>
        <taxon>Bacteria</taxon>
        <taxon>Pseudomonadati</taxon>
        <taxon>Pseudomonadota</taxon>
        <taxon>Gammaproteobacteria</taxon>
        <taxon>Cellvibrionales</taxon>
        <taxon>Spongiibacteraceae</taxon>
        <taxon>Sinobacterium</taxon>
    </lineage>
</organism>
<feature type="transmembrane region" description="Helical" evidence="1">
    <location>
        <begin position="12"/>
        <end position="42"/>
    </location>
</feature>
<reference evidence="2 3" key="1">
    <citation type="submission" date="2018-11" db="EMBL/GenBank/DDBJ databases">
        <title>Genomic Encyclopedia of Type Strains, Phase IV (KMG-IV): sequencing the most valuable type-strain genomes for metagenomic binning, comparative biology and taxonomic classification.</title>
        <authorList>
            <person name="Goeker M."/>
        </authorList>
    </citation>
    <scope>NUCLEOTIDE SEQUENCE [LARGE SCALE GENOMIC DNA]</scope>
    <source>
        <strain evidence="2 3">DSM 100316</strain>
    </source>
</reference>
<keyword evidence="1" id="KW-0812">Transmembrane</keyword>
<dbReference type="EMBL" id="RKHR01000007">
    <property type="protein sequence ID" value="ROR98686.1"/>
    <property type="molecule type" value="Genomic_DNA"/>
</dbReference>
<proteinExistence type="predicted"/>
<gene>
    <name evidence="2" type="ORF">EDC56_3422</name>
</gene>
<name>A0A3N2DFW0_9GAMM</name>
<keyword evidence="1" id="KW-1133">Transmembrane helix</keyword>
<sequence length="48" mass="5375">MNTQAKTIEGKPFLLVGVIVLTMFLMKNSRSLLISVSLLTAISTYLMW</sequence>
<dbReference type="AlphaFoldDB" id="A0A3N2DFW0"/>
<protein>
    <submittedName>
        <fullName evidence="2">Uncharacterized protein</fullName>
    </submittedName>
</protein>
<comment type="caution">
    <text evidence="2">The sequence shown here is derived from an EMBL/GenBank/DDBJ whole genome shotgun (WGS) entry which is preliminary data.</text>
</comment>
<evidence type="ECO:0000313" key="2">
    <source>
        <dbReference type="EMBL" id="ROR98686.1"/>
    </source>
</evidence>
<accession>A0A3N2DFW0</accession>